<sequence>MIFQEKLKFMKPIKSSLIQTWDLKLSIDTIIRFAESCYIEQDQEFKFIYLILEYLNQIKLQIKLKLSKDETRFELNNNSKVIEATFDTKVQEWFNIIEIKGLNRKTTKENINQYPLITTKINYQNIKKRLTFTLFEKNINNKSIQPQYKYLESLIYLMILNGLEISKYFGYIPKENYTKRIKIRKISNIKQFQLIFKQIWKIQIKNSDFSVVLKNLSLIY</sequence>
<gene>
    <name evidence="1" type="ORF">PPRIM_AZ9-3.1.T0990092</name>
</gene>
<dbReference type="AlphaFoldDB" id="A0A8S1NSR7"/>
<organism evidence="1 2">
    <name type="scientific">Paramecium primaurelia</name>
    <dbReference type="NCBI Taxonomy" id="5886"/>
    <lineage>
        <taxon>Eukaryota</taxon>
        <taxon>Sar</taxon>
        <taxon>Alveolata</taxon>
        <taxon>Ciliophora</taxon>
        <taxon>Intramacronucleata</taxon>
        <taxon>Oligohymenophorea</taxon>
        <taxon>Peniculida</taxon>
        <taxon>Parameciidae</taxon>
        <taxon>Paramecium</taxon>
    </lineage>
</organism>
<dbReference type="Proteomes" id="UP000688137">
    <property type="component" value="Unassembled WGS sequence"/>
</dbReference>
<evidence type="ECO:0000313" key="2">
    <source>
        <dbReference type="Proteomes" id="UP000688137"/>
    </source>
</evidence>
<protein>
    <submittedName>
        <fullName evidence="1">Uncharacterized protein</fullName>
    </submittedName>
</protein>
<keyword evidence="2" id="KW-1185">Reference proteome</keyword>
<proteinExistence type="predicted"/>
<accession>A0A8S1NSR7</accession>
<name>A0A8S1NSR7_PARPR</name>
<comment type="caution">
    <text evidence="1">The sequence shown here is derived from an EMBL/GenBank/DDBJ whole genome shotgun (WGS) entry which is preliminary data.</text>
</comment>
<reference evidence="1" key="1">
    <citation type="submission" date="2021-01" db="EMBL/GenBank/DDBJ databases">
        <authorList>
            <consortium name="Genoscope - CEA"/>
            <person name="William W."/>
        </authorList>
    </citation>
    <scope>NUCLEOTIDE SEQUENCE</scope>
</reference>
<evidence type="ECO:0000313" key="1">
    <source>
        <dbReference type="EMBL" id="CAD8095668.1"/>
    </source>
</evidence>
<dbReference type="EMBL" id="CAJJDM010000102">
    <property type="protein sequence ID" value="CAD8095668.1"/>
    <property type="molecule type" value="Genomic_DNA"/>
</dbReference>